<dbReference type="Gene3D" id="3.30.420.210">
    <property type="entry name" value="SEP domain"/>
    <property type="match status" value="1"/>
</dbReference>
<dbReference type="InterPro" id="IPR036241">
    <property type="entry name" value="NSFL1C_SEP_dom_sf"/>
</dbReference>
<gene>
    <name evidence="4" type="ORF">HINF_LOCUS76989</name>
    <name evidence="3" type="ORF">HINF_LOCUS8678</name>
</gene>
<reference evidence="4 5" key="2">
    <citation type="submission" date="2024-07" db="EMBL/GenBank/DDBJ databases">
        <authorList>
            <person name="Akdeniz Z."/>
        </authorList>
    </citation>
    <scope>NUCLEOTIDE SEQUENCE [LARGE SCALE GENOMIC DNA]</scope>
</reference>
<evidence type="ECO:0000259" key="2">
    <source>
        <dbReference type="PROSITE" id="PS51399"/>
    </source>
</evidence>
<dbReference type="CDD" id="cd14273">
    <property type="entry name" value="UBA_TAP-C_like"/>
    <property type="match status" value="1"/>
</dbReference>
<dbReference type="InterPro" id="IPR009060">
    <property type="entry name" value="UBA-like_sf"/>
</dbReference>
<evidence type="ECO:0000313" key="3">
    <source>
        <dbReference type="EMBL" id="CAI9921033.1"/>
    </source>
</evidence>
<dbReference type="InterPro" id="IPR012989">
    <property type="entry name" value="SEP_domain"/>
</dbReference>
<name>A0AA86NL61_9EUKA</name>
<dbReference type="AlphaFoldDB" id="A0AA86NL61"/>
<comment type="caution">
    <text evidence="3">The sequence shown here is derived from an EMBL/GenBank/DDBJ whole genome shotgun (WGS) entry which is preliminary data.</text>
</comment>
<dbReference type="Gene3D" id="1.10.8.10">
    <property type="entry name" value="DNA helicase RuvA subunit, C-terminal domain"/>
    <property type="match status" value="1"/>
</dbReference>
<evidence type="ECO:0000313" key="5">
    <source>
        <dbReference type="Proteomes" id="UP001642409"/>
    </source>
</evidence>
<feature type="compositionally biased region" description="Low complexity" evidence="1">
    <location>
        <begin position="92"/>
        <end position="114"/>
    </location>
</feature>
<protein>
    <recommendedName>
        <fullName evidence="2">SEP domain-containing protein</fullName>
    </recommendedName>
</protein>
<feature type="compositionally biased region" description="Basic and acidic residues" evidence="1">
    <location>
        <begin position="75"/>
        <end position="91"/>
    </location>
</feature>
<evidence type="ECO:0000313" key="4">
    <source>
        <dbReference type="EMBL" id="CAL6112334.1"/>
    </source>
</evidence>
<dbReference type="EMBL" id="CAXDID020000737">
    <property type="protein sequence ID" value="CAL6112334.1"/>
    <property type="molecule type" value="Genomic_DNA"/>
</dbReference>
<reference evidence="3" key="1">
    <citation type="submission" date="2023-06" db="EMBL/GenBank/DDBJ databases">
        <authorList>
            <person name="Kurt Z."/>
        </authorList>
    </citation>
    <scope>NUCLEOTIDE SEQUENCE</scope>
</reference>
<feature type="domain" description="SEP" evidence="2">
    <location>
        <begin position="151"/>
        <end position="222"/>
    </location>
</feature>
<dbReference type="Pfam" id="PF14555">
    <property type="entry name" value="UBA_4"/>
    <property type="match status" value="1"/>
</dbReference>
<sequence length="346" mass="38614">MSQQANIIAFQQVTGASTSQARRFLEISDNNLDNAVILYFESGEQPEPERVPQKGPPNTLPNIPQQQPAQQAPPQKEEKRGFFGVKKEVKEPQVQPQQPTQKPQPQQPKAQQEQSNFQTFKPINNAGEQIFNDGGVKEGGSGTALIRPKGDFNVKIDVYTNGFVLNKKFFSFEDQQNQKYMQELMTSKSIPEAIFSVFPPNERPTKNQQIKADVDQHQTDYNEVVEEQKALQYTFNANEKGRNLGGTVKAITSSNTASTSVNTNFTMPKTDEKNCVQVRVKADQAFTIKCSKTNTLNELVAAIKNNGGQVDPAKCIFRLQTGQEFDMKMTVEKAGIAQKCVLAIHK</sequence>
<evidence type="ECO:0000256" key="1">
    <source>
        <dbReference type="SAM" id="MobiDB-lite"/>
    </source>
</evidence>
<feature type="compositionally biased region" description="Low complexity" evidence="1">
    <location>
        <begin position="64"/>
        <end position="74"/>
    </location>
</feature>
<dbReference type="Proteomes" id="UP001642409">
    <property type="component" value="Unassembled WGS sequence"/>
</dbReference>
<dbReference type="PROSITE" id="PS51399">
    <property type="entry name" value="SEP"/>
    <property type="match status" value="1"/>
</dbReference>
<organism evidence="3">
    <name type="scientific">Hexamita inflata</name>
    <dbReference type="NCBI Taxonomy" id="28002"/>
    <lineage>
        <taxon>Eukaryota</taxon>
        <taxon>Metamonada</taxon>
        <taxon>Diplomonadida</taxon>
        <taxon>Hexamitidae</taxon>
        <taxon>Hexamitinae</taxon>
        <taxon>Hexamita</taxon>
    </lineage>
</organism>
<dbReference type="SUPFAM" id="SSF46934">
    <property type="entry name" value="UBA-like"/>
    <property type="match status" value="1"/>
</dbReference>
<accession>A0AA86NL61</accession>
<dbReference type="EMBL" id="CATOUU010000210">
    <property type="protein sequence ID" value="CAI9921033.1"/>
    <property type="molecule type" value="Genomic_DNA"/>
</dbReference>
<feature type="region of interest" description="Disordered" evidence="1">
    <location>
        <begin position="43"/>
        <end position="115"/>
    </location>
</feature>
<keyword evidence="5" id="KW-1185">Reference proteome</keyword>
<proteinExistence type="predicted"/>